<keyword evidence="2" id="KW-1185">Reference proteome</keyword>
<evidence type="ECO:0008006" key="3">
    <source>
        <dbReference type="Google" id="ProtNLM"/>
    </source>
</evidence>
<organism evidence="1 2">
    <name type="scientific">Nanobsidianus stetteri</name>
    <dbReference type="NCBI Taxonomy" id="1294122"/>
    <lineage>
        <taxon>Archaea</taxon>
        <taxon>Nanobdellota</taxon>
        <taxon>Candidatus Nanoarchaeia</taxon>
        <taxon>Nanoarchaeales</taxon>
        <taxon>Nanopusillaceae</taxon>
        <taxon>Candidatus Nanobsidianus</taxon>
    </lineage>
</organism>
<comment type="caution">
    <text evidence="1">The sequence shown here is derived from an EMBL/GenBank/DDBJ whole genome shotgun (WGS) entry which is preliminary data.</text>
</comment>
<reference evidence="1 2" key="1">
    <citation type="submission" date="2013-02" db="EMBL/GenBank/DDBJ databases">
        <title>Insights into archaeal evolution and symbiosis from the genomes of a Nanoarchaeon and its crenarchaeal host from Yellowstone National Park.</title>
        <authorList>
            <person name="Podar M."/>
            <person name="Makarova K.S."/>
            <person name="Graham D.E."/>
            <person name="Wolf Y.I."/>
            <person name="Koonin E.V."/>
            <person name="Reysenbach A.-L."/>
        </authorList>
    </citation>
    <scope>NUCLEOTIDE SEQUENCE [LARGE SCALE GENOMIC DNA]</scope>
</reference>
<evidence type="ECO:0000313" key="2">
    <source>
        <dbReference type="Proteomes" id="UP000053279"/>
    </source>
</evidence>
<proteinExistence type="predicted"/>
<gene>
    <name evidence="1" type="ORF">Nst1_118</name>
</gene>
<name>R1GA97_NANST</name>
<dbReference type="Proteomes" id="UP000053279">
    <property type="component" value="Unassembled WGS sequence"/>
</dbReference>
<evidence type="ECO:0000313" key="1">
    <source>
        <dbReference type="EMBL" id="EOD42779.1"/>
    </source>
</evidence>
<protein>
    <recommendedName>
        <fullName evidence="3">DUF4242 domain-containing protein</fullName>
    </recommendedName>
</protein>
<dbReference type="EMBL" id="APJZ01000001">
    <property type="protein sequence ID" value="EOD42779.1"/>
    <property type="molecule type" value="Genomic_DNA"/>
</dbReference>
<sequence>MVEVYVVHLPTQEKLEKFKETVNKIIEMAKNKKLPEGLKLKKLYFDEKNNIGLCEWEVDDVNKLLEAAKQLNVDWDIKIIENPKELYKKGLF</sequence>
<dbReference type="AlphaFoldDB" id="R1GA97"/>
<accession>R1GA97</accession>